<dbReference type="InterPro" id="IPR013786">
    <property type="entry name" value="AcylCoA_DH/ox_N"/>
</dbReference>
<feature type="domain" description="Acyl-CoA dehydrogenase/oxidase N-terminal" evidence="7">
    <location>
        <begin position="6"/>
        <end position="116"/>
    </location>
</feature>
<evidence type="ECO:0000256" key="2">
    <source>
        <dbReference type="ARBA" id="ARBA00009347"/>
    </source>
</evidence>
<evidence type="ECO:0000256" key="4">
    <source>
        <dbReference type="ARBA" id="ARBA00022827"/>
    </source>
</evidence>
<dbReference type="AlphaFoldDB" id="A0A3A3FK52"/>
<comment type="caution">
    <text evidence="8">The sequence shown here is derived from an EMBL/GenBank/DDBJ whole genome shotgun (WGS) entry which is preliminary data.</text>
</comment>
<dbReference type="SUPFAM" id="SSF47203">
    <property type="entry name" value="Acyl-CoA dehydrogenase C-terminal domain-like"/>
    <property type="match status" value="1"/>
</dbReference>
<comment type="similarity">
    <text evidence="2">Belongs to the acyl-CoA dehydrogenase family.</text>
</comment>
<dbReference type="InterPro" id="IPR036250">
    <property type="entry name" value="AcylCo_DH-like_C"/>
</dbReference>
<evidence type="ECO:0000256" key="1">
    <source>
        <dbReference type="ARBA" id="ARBA00001974"/>
    </source>
</evidence>
<dbReference type="RefSeq" id="WP_119771613.1">
    <property type="nucleotide sequence ID" value="NZ_QYUO01000003.1"/>
</dbReference>
<gene>
    <name evidence="8" type="ORF">D3871_23775</name>
</gene>
<keyword evidence="9" id="KW-1185">Reference proteome</keyword>
<evidence type="ECO:0000256" key="3">
    <source>
        <dbReference type="ARBA" id="ARBA00022630"/>
    </source>
</evidence>
<accession>A0A3A3FK52</accession>
<dbReference type="GO" id="GO:0003995">
    <property type="term" value="F:acyl-CoA dehydrogenase activity"/>
    <property type="evidence" value="ECO:0007669"/>
    <property type="project" value="TreeGrafter"/>
</dbReference>
<dbReference type="PANTHER" id="PTHR43884:SF20">
    <property type="entry name" value="ACYL-COA DEHYDROGENASE FADE28"/>
    <property type="match status" value="1"/>
</dbReference>
<evidence type="ECO:0000259" key="6">
    <source>
        <dbReference type="Pfam" id="PF00441"/>
    </source>
</evidence>
<evidence type="ECO:0000256" key="5">
    <source>
        <dbReference type="ARBA" id="ARBA00023002"/>
    </source>
</evidence>
<dbReference type="OrthoDB" id="8523432at2"/>
<dbReference type="InterPro" id="IPR009075">
    <property type="entry name" value="AcylCo_DH/oxidase_C"/>
</dbReference>
<keyword evidence="4" id="KW-0274">FAD</keyword>
<comment type="cofactor">
    <cofactor evidence="1">
        <name>FAD</name>
        <dbReference type="ChEBI" id="CHEBI:57692"/>
    </cofactor>
</comment>
<dbReference type="InterPro" id="IPR009100">
    <property type="entry name" value="AcylCoA_DH/oxidase_NM_dom_sf"/>
</dbReference>
<proteinExistence type="inferred from homology"/>
<sequence>MNEQNDDLEMIRHEARRFLGDVALPEHLKALLEVPGSFDRQIWNSAVDLGWPATLHAEENGGLGLGWSGLCVLAEEMGRKTVSLPLMSSAVAAYLVLSAGGAVFAQDLGKQLISGERHACLALVTDGEAGNPQSGVIDMKGGKLHGRTAVVPFGASADYALVTAQSSGVTQLVLVALEQKAVTRDIVPTIDNSRAGAVLRFDGAEAYSLATGTYATQRLRQLSSAAALVTAFEQLGGAQACLDMARDYALERKAFGQPIGRFQSIKAKLADMYTRIEISRGCALDALGALERGEPEWFGLAAAARVGATDAYEIAARENVQTHGAIGVTWEALPHHHYRRSRALAVELGSAAAWRERLMAEIGCDRAAH</sequence>
<evidence type="ECO:0000313" key="9">
    <source>
        <dbReference type="Proteomes" id="UP000265955"/>
    </source>
</evidence>
<dbReference type="EMBL" id="QYUO01000003">
    <property type="protein sequence ID" value="RJF91715.1"/>
    <property type="molecule type" value="Genomic_DNA"/>
</dbReference>
<organism evidence="8 9">
    <name type="scientific">Noviherbaspirillum saxi</name>
    <dbReference type="NCBI Taxonomy" id="2320863"/>
    <lineage>
        <taxon>Bacteria</taxon>
        <taxon>Pseudomonadati</taxon>
        <taxon>Pseudomonadota</taxon>
        <taxon>Betaproteobacteria</taxon>
        <taxon>Burkholderiales</taxon>
        <taxon>Oxalobacteraceae</taxon>
        <taxon>Noviherbaspirillum</taxon>
    </lineage>
</organism>
<reference evidence="9" key="1">
    <citation type="submission" date="2018-09" db="EMBL/GenBank/DDBJ databases">
        <authorList>
            <person name="Zhu H."/>
        </authorList>
    </citation>
    <scope>NUCLEOTIDE SEQUENCE [LARGE SCALE GENOMIC DNA]</scope>
    <source>
        <strain evidence="9">K1R23-30</strain>
    </source>
</reference>
<dbReference type="InterPro" id="IPR037069">
    <property type="entry name" value="AcylCoA_DH/ox_N_sf"/>
</dbReference>
<evidence type="ECO:0000259" key="7">
    <source>
        <dbReference type="Pfam" id="PF02771"/>
    </source>
</evidence>
<keyword evidence="5" id="KW-0560">Oxidoreductase</keyword>
<dbReference type="Gene3D" id="1.20.140.10">
    <property type="entry name" value="Butyryl-CoA Dehydrogenase, subunit A, domain 3"/>
    <property type="match status" value="1"/>
</dbReference>
<name>A0A3A3FK52_9BURK</name>
<dbReference type="Proteomes" id="UP000265955">
    <property type="component" value="Unassembled WGS sequence"/>
</dbReference>
<dbReference type="PANTHER" id="PTHR43884">
    <property type="entry name" value="ACYL-COA DEHYDROGENASE"/>
    <property type="match status" value="1"/>
</dbReference>
<dbReference type="Pfam" id="PF00441">
    <property type="entry name" value="Acyl-CoA_dh_1"/>
    <property type="match status" value="1"/>
</dbReference>
<evidence type="ECO:0000313" key="8">
    <source>
        <dbReference type="EMBL" id="RJF91715.1"/>
    </source>
</evidence>
<dbReference type="InterPro" id="IPR046373">
    <property type="entry name" value="Acyl-CoA_Oxase/DH_mid-dom_sf"/>
</dbReference>
<dbReference type="GO" id="GO:0050660">
    <property type="term" value="F:flavin adenine dinucleotide binding"/>
    <property type="evidence" value="ECO:0007669"/>
    <property type="project" value="InterPro"/>
</dbReference>
<keyword evidence="3" id="KW-0285">Flavoprotein</keyword>
<dbReference type="Gene3D" id="2.40.110.10">
    <property type="entry name" value="Butyryl-CoA Dehydrogenase, subunit A, domain 2"/>
    <property type="match status" value="1"/>
</dbReference>
<dbReference type="Gene3D" id="1.10.540.10">
    <property type="entry name" value="Acyl-CoA dehydrogenase/oxidase, N-terminal domain"/>
    <property type="match status" value="1"/>
</dbReference>
<dbReference type="Pfam" id="PF02771">
    <property type="entry name" value="Acyl-CoA_dh_N"/>
    <property type="match status" value="1"/>
</dbReference>
<feature type="domain" description="Acyl-CoA dehydrogenase/oxidase C-terminal" evidence="6">
    <location>
        <begin position="228"/>
        <end position="359"/>
    </location>
</feature>
<dbReference type="SUPFAM" id="SSF56645">
    <property type="entry name" value="Acyl-CoA dehydrogenase NM domain-like"/>
    <property type="match status" value="1"/>
</dbReference>
<protein>
    <submittedName>
        <fullName evidence="8">Acyl-CoA dehydrogenase</fullName>
    </submittedName>
</protein>